<dbReference type="CDD" id="cd22997">
    <property type="entry name" value="GT_LH"/>
    <property type="match status" value="1"/>
</dbReference>
<organism evidence="5">
    <name type="scientific">viral metagenome</name>
    <dbReference type="NCBI Taxonomy" id="1070528"/>
    <lineage>
        <taxon>unclassified sequences</taxon>
        <taxon>metagenomes</taxon>
        <taxon>organismal metagenomes</taxon>
    </lineage>
</organism>
<reference evidence="5" key="1">
    <citation type="journal article" date="2020" name="Nature">
        <title>Giant virus diversity and host interactions through global metagenomics.</title>
        <authorList>
            <person name="Schulz F."/>
            <person name="Roux S."/>
            <person name="Paez-Espino D."/>
            <person name="Jungbluth S."/>
            <person name="Walsh D.A."/>
            <person name="Denef V.J."/>
            <person name="McMahon K.D."/>
            <person name="Konstantinidis K.T."/>
            <person name="Eloe-Fadrosh E.A."/>
            <person name="Kyrpides N.C."/>
            <person name="Woyke T."/>
        </authorList>
    </citation>
    <scope>NUCLEOTIDE SEQUENCE</scope>
    <source>
        <strain evidence="5">GVMAG-M-3300023179-90</strain>
    </source>
</reference>
<proteinExistence type="inferred from homology"/>
<keyword evidence="2" id="KW-0328">Glycosyltransferase</keyword>
<sequence>MFKEDNRFHHITIATKPHQILELMKTRIKRQGEKISILAEKENRYIGWQANANFGLKLKEVYYYIWNGAVDFNDIILFTDAYDVIYCGNHDEIIHRFKEFNKPIVFGAEKICSPDPERANEYCYKNIEFPYLNSGLYIGYVWALQECMVGYNYNDVDDDQRYWTNVFLKRPDLITLDYFNSIFLNTAGIDVNKIEWDGRKATYSKRSPMFVHVNGPDKTELNYFLS</sequence>
<dbReference type="InterPro" id="IPR057589">
    <property type="entry name" value="GT_PLOD"/>
</dbReference>
<name>A0A6C0HBL1_9ZZZZ</name>
<keyword evidence="3" id="KW-0808">Transferase</keyword>
<comment type="similarity">
    <text evidence="1">Belongs to the glycosyltransferase 25 family.</text>
</comment>
<evidence type="ECO:0000259" key="4">
    <source>
        <dbReference type="Pfam" id="PF25342"/>
    </source>
</evidence>
<evidence type="ECO:0000313" key="5">
    <source>
        <dbReference type="EMBL" id="QHT77978.1"/>
    </source>
</evidence>
<dbReference type="AlphaFoldDB" id="A0A6C0HBL1"/>
<dbReference type="PANTHER" id="PTHR10730:SF53">
    <property type="entry name" value="GLYCOSYLTRANSFERASE 25 FAMILY MEMBER"/>
    <property type="match status" value="1"/>
</dbReference>
<accession>A0A6C0HBL1</accession>
<evidence type="ECO:0000256" key="1">
    <source>
        <dbReference type="ARBA" id="ARBA00006721"/>
    </source>
</evidence>
<dbReference type="PANTHER" id="PTHR10730">
    <property type="entry name" value="PROCOLLAGEN-LYSINE,2-OXOGLUTARATE 5-DIOXYGENASE/GLYCOSYLTRANSFERASE 25 FAMILY MEMBER"/>
    <property type="match status" value="1"/>
</dbReference>
<feature type="domain" description="PLOD1-3-like GT" evidence="4">
    <location>
        <begin position="6"/>
        <end position="224"/>
    </location>
</feature>
<dbReference type="InterPro" id="IPR050757">
    <property type="entry name" value="Collagen_mod_GT25"/>
</dbReference>
<evidence type="ECO:0000256" key="3">
    <source>
        <dbReference type="ARBA" id="ARBA00022679"/>
    </source>
</evidence>
<dbReference type="GO" id="GO:0016740">
    <property type="term" value="F:transferase activity"/>
    <property type="evidence" value="ECO:0007669"/>
    <property type="project" value="UniProtKB-KW"/>
</dbReference>
<protein>
    <recommendedName>
        <fullName evidence="4">PLOD1-3-like GT domain-containing protein</fullName>
    </recommendedName>
</protein>
<dbReference type="EMBL" id="MN739924">
    <property type="protein sequence ID" value="QHT77978.1"/>
    <property type="molecule type" value="Genomic_DNA"/>
</dbReference>
<dbReference type="Pfam" id="PF25342">
    <property type="entry name" value="GT_PLOD"/>
    <property type="match status" value="1"/>
</dbReference>
<evidence type="ECO:0000256" key="2">
    <source>
        <dbReference type="ARBA" id="ARBA00022676"/>
    </source>
</evidence>